<organism evidence="1 2">
    <name type="scientific">Amycolatopsis sulphurea</name>
    <dbReference type="NCBI Taxonomy" id="76022"/>
    <lineage>
        <taxon>Bacteria</taxon>
        <taxon>Bacillati</taxon>
        <taxon>Actinomycetota</taxon>
        <taxon>Actinomycetes</taxon>
        <taxon>Pseudonocardiales</taxon>
        <taxon>Pseudonocardiaceae</taxon>
        <taxon>Amycolatopsis</taxon>
    </lineage>
</organism>
<sequence>MTTGIDFVSRYEQRVAQVRDLLKHDTKLTDAACRALAVRLLHLLDEAPEQLRR</sequence>
<evidence type="ECO:0000313" key="2">
    <source>
        <dbReference type="Proteomes" id="UP000243542"/>
    </source>
</evidence>
<dbReference type="RefSeq" id="WP_098514459.1">
    <property type="nucleotide sequence ID" value="NZ_JBIAKZ010000036.1"/>
</dbReference>
<comment type="caution">
    <text evidence="1">The sequence shown here is derived from an EMBL/GenBank/DDBJ whole genome shotgun (WGS) entry which is preliminary data.</text>
</comment>
<evidence type="ECO:0000313" key="1">
    <source>
        <dbReference type="EMBL" id="PFG50792.1"/>
    </source>
</evidence>
<dbReference type="Pfam" id="PF19826">
    <property type="entry name" value="DUF6307"/>
    <property type="match status" value="1"/>
</dbReference>
<proteinExistence type="predicted"/>
<keyword evidence="2" id="KW-1185">Reference proteome</keyword>
<dbReference type="AlphaFoldDB" id="A0A2A9FJQ3"/>
<gene>
    <name evidence="1" type="ORF">ATK36_6045</name>
</gene>
<name>A0A2A9FJQ3_9PSEU</name>
<reference evidence="1 2" key="1">
    <citation type="submission" date="2017-10" db="EMBL/GenBank/DDBJ databases">
        <title>Sequencing the genomes of 1000 actinobacteria strains.</title>
        <authorList>
            <person name="Klenk H.-P."/>
        </authorList>
    </citation>
    <scope>NUCLEOTIDE SEQUENCE [LARGE SCALE GENOMIC DNA]</scope>
    <source>
        <strain evidence="1 2">DSM 46092</strain>
    </source>
</reference>
<dbReference type="Proteomes" id="UP000243542">
    <property type="component" value="Unassembled WGS sequence"/>
</dbReference>
<accession>A0A2A9FJQ3</accession>
<dbReference type="InterPro" id="IPR046274">
    <property type="entry name" value="DUF6307"/>
</dbReference>
<dbReference type="EMBL" id="PDJK01000002">
    <property type="protein sequence ID" value="PFG50792.1"/>
    <property type="molecule type" value="Genomic_DNA"/>
</dbReference>
<protein>
    <submittedName>
        <fullName evidence="1">Uncharacterized protein</fullName>
    </submittedName>
</protein>